<dbReference type="RefSeq" id="WP_125554358.1">
    <property type="nucleotide sequence ID" value="NZ_RBVX01000002.1"/>
</dbReference>
<dbReference type="InterPro" id="IPR003476">
    <property type="entry name" value="Glyco_hydro_42"/>
</dbReference>
<dbReference type="PANTHER" id="PTHR36447">
    <property type="entry name" value="BETA-GALACTOSIDASE GANA"/>
    <property type="match status" value="1"/>
</dbReference>
<accession>A0A428N8Y3</accession>
<protein>
    <submittedName>
        <fullName evidence="4">Glycosyl hydrolase family protein</fullName>
    </submittedName>
</protein>
<keyword evidence="1 4" id="KW-0378">Hydrolase</keyword>
<dbReference type="GO" id="GO:0009341">
    <property type="term" value="C:beta-galactosidase complex"/>
    <property type="evidence" value="ECO:0007669"/>
    <property type="project" value="InterPro"/>
</dbReference>
<reference evidence="4 5" key="1">
    <citation type="submission" date="2018-10" db="EMBL/GenBank/DDBJ databases">
        <title>Draft genome sequence of Bacillus salarius IM0101, isolated from a hypersaline soil in Inner Mongolia, China.</title>
        <authorList>
            <person name="Yamprayoonswat W."/>
            <person name="Boonvisut S."/>
            <person name="Jumpathong W."/>
            <person name="Sittihan S."/>
            <person name="Ruangsuj P."/>
            <person name="Wanthongcharoen S."/>
            <person name="Thongpramul N."/>
            <person name="Pimmason S."/>
            <person name="Yu B."/>
            <person name="Yasawong M."/>
        </authorList>
    </citation>
    <scope>NUCLEOTIDE SEQUENCE [LARGE SCALE GENOMIC DNA]</scope>
    <source>
        <strain evidence="4 5">IM0101</strain>
    </source>
</reference>
<keyword evidence="2" id="KW-0326">Glycosidase</keyword>
<dbReference type="PANTHER" id="PTHR36447:SF1">
    <property type="entry name" value="BETA-GALACTOSIDASE GANA"/>
    <property type="match status" value="1"/>
</dbReference>
<organism evidence="4 5">
    <name type="scientific">Salibacterium salarium</name>
    <dbReference type="NCBI Taxonomy" id="284579"/>
    <lineage>
        <taxon>Bacteria</taxon>
        <taxon>Bacillati</taxon>
        <taxon>Bacillota</taxon>
        <taxon>Bacilli</taxon>
        <taxon>Bacillales</taxon>
        <taxon>Bacillaceae</taxon>
    </lineage>
</organism>
<name>A0A428N8Y3_9BACI</name>
<dbReference type="Pfam" id="PF02449">
    <property type="entry name" value="Glyco_hydro_42"/>
    <property type="match status" value="1"/>
</dbReference>
<dbReference type="OrthoDB" id="9800974at2"/>
<feature type="domain" description="Glycoside hydrolase family 42 N-terminal" evidence="3">
    <location>
        <begin position="1"/>
        <end position="74"/>
    </location>
</feature>
<evidence type="ECO:0000256" key="2">
    <source>
        <dbReference type="ARBA" id="ARBA00023295"/>
    </source>
</evidence>
<dbReference type="Proteomes" id="UP000275076">
    <property type="component" value="Unassembled WGS sequence"/>
</dbReference>
<dbReference type="InterPro" id="IPR017853">
    <property type="entry name" value="GH"/>
</dbReference>
<evidence type="ECO:0000313" key="4">
    <source>
        <dbReference type="EMBL" id="RSL34843.1"/>
    </source>
</evidence>
<evidence type="ECO:0000259" key="3">
    <source>
        <dbReference type="Pfam" id="PF02449"/>
    </source>
</evidence>
<dbReference type="AlphaFoldDB" id="A0A428N8Y3"/>
<dbReference type="SUPFAM" id="SSF51445">
    <property type="entry name" value="(Trans)glycosidases"/>
    <property type="match status" value="1"/>
</dbReference>
<evidence type="ECO:0000256" key="1">
    <source>
        <dbReference type="ARBA" id="ARBA00022801"/>
    </source>
</evidence>
<dbReference type="GO" id="GO:0005975">
    <property type="term" value="P:carbohydrate metabolic process"/>
    <property type="evidence" value="ECO:0007669"/>
    <property type="project" value="InterPro"/>
</dbReference>
<proteinExistence type="predicted"/>
<dbReference type="GO" id="GO:0004565">
    <property type="term" value="F:beta-galactosidase activity"/>
    <property type="evidence" value="ECO:0007669"/>
    <property type="project" value="InterPro"/>
</dbReference>
<dbReference type="InterPro" id="IPR013529">
    <property type="entry name" value="Glyco_hydro_42_N"/>
</dbReference>
<dbReference type="Gene3D" id="3.20.20.80">
    <property type="entry name" value="Glycosidases"/>
    <property type="match status" value="1"/>
</dbReference>
<keyword evidence="5" id="KW-1185">Reference proteome</keyword>
<sequence length="79" mass="9670">MWHINNEYACHMSECYSDYPLQAFRKWLLNRYEHIDELNERWGTNFWSQRYNSFEEITFSGNTPDEANHLIIINHNEAN</sequence>
<comment type="caution">
    <text evidence="4">The sequence shown here is derived from an EMBL/GenBank/DDBJ whole genome shotgun (WGS) entry which is preliminary data.</text>
</comment>
<evidence type="ECO:0000313" key="5">
    <source>
        <dbReference type="Proteomes" id="UP000275076"/>
    </source>
</evidence>
<gene>
    <name evidence="4" type="ORF">D7Z54_03110</name>
</gene>
<dbReference type="EMBL" id="RBVX01000002">
    <property type="protein sequence ID" value="RSL34843.1"/>
    <property type="molecule type" value="Genomic_DNA"/>
</dbReference>